<dbReference type="EMBL" id="WHSB02000005">
    <property type="protein sequence ID" value="MCQ4631334.1"/>
    <property type="molecule type" value="Genomic_DNA"/>
</dbReference>
<feature type="non-terminal residue" evidence="1">
    <location>
        <position position="1"/>
    </location>
</feature>
<organism evidence="1 2">
    <name type="scientific">Shinella lacus</name>
    <dbReference type="NCBI Taxonomy" id="2654216"/>
    <lineage>
        <taxon>Bacteria</taxon>
        <taxon>Pseudomonadati</taxon>
        <taxon>Pseudomonadota</taxon>
        <taxon>Alphaproteobacteria</taxon>
        <taxon>Hyphomicrobiales</taxon>
        <taxon>Rhizobiaceae</taxon>
        <taxon>Shinella</taxon>
    </lineage>
</organism>
<dbReference type="Proteomes" id="UP000996601">
    <property type="component" value="Unassembled WGS sequence"/>
</dbReference>
<dbReference type="RefSeq" id="WP_256117909.1">
    <property type="nucleotide sequence ID" value="NZ_WHSB02000005.1"/>
</dbReference>
<accession>A0ABT1R818</accession>
<evidence type="ECO:0000313" key="1">
    <source>
        <dbReference type="EMBL" id="MCQ4631334.1"/>
    </source>
</evidence>
<reference evidence="1" key="1">
    <citation type="submission" date="2021-07" db="EMBL/GenBank/DDBJ databases">
        <title>Shinella sp. nov., a novel member of the genus Shinella from water.</title>
        <authorList>
            <person name="Deng Y."/>
        </authorList>
    </citation>
    <scope>NUCLEOTIDE SEQUENCE</scope>
    <source>
        <strain evidence="1">CPCC 100929</strain>
    </source>
</reference>
<keyword evidence="2" id="KW-1185">Reference proteome</keyword>
<comment type="caution">
    <text evidence="1">The sequence shown here is derived from an EMBL/GenBank/DDBJ whole genome shotgun (WGS) entry which is preliminary data.</text>
</comment>
<name>A0ABT1R818_9HYPH</name>
<proteinExistence type="predicted"/>
<evidence type="ECO:0000313" key="2">
    <source>
        <dbReference type="Proteomes" id="UP000996601"/>
    </source>
</evidence>
<protein>
    <submittedName>
        <fullName evidence="1">Uncharacterized protein</fullName>
    </submittedName>
</protein>
<gene>
    <name evidence="1" type="ORF">GB927_014885</name>
</gene>
<sequence length="59" mass="6754">TLARSFPAANSRCAGFWRLKSLTCEDSHFTQNTVHPDGFTFSYAFGCIARTRFSSFRKR</sequence>